<dbReference type="PANTHER" id="PTHR43000">
    <property type="entry name" value="DTDP-D-GLUCOSE 4,6-DEHYDRATASE-RELATED"/>
    <property type="match status" value="1"/>
</dbReference>
<comment type="similarity">
    <text evidence="2">Belongs to the NAD(P)-dependent epimerase/dehydratase family.</text>
</comment>
<organism evidence="4 5">
    <name type="scientific">Paracoccus sulfuroxidans</name>
    <dbReference type="NCBI Taxonomy" id="384678"/>
    <lineage>
        <taxon>Bacteria</taxon>
        <taxon>Pseudomonadati</taxon>
        <taxon>Pseudomonadota</taxon>
        <taxon>Alphaproteobacteria</taxon>
        <taxon>Rhodobacterales</taxon>
        <taxon>Paracoccaceae</taxon>
        <taxon>Paracoccus</taxon>
    </lineage>
</organism>
<accession>A0A562NNM7</accession>
<evidence type="ECO:0000259" key="3">
    <source>
        <dbReference type="Pfam" id="PF01370"/>
    </source>
</evidence>
<evidence type="ECO:0000256" key="2">
    <source>
        <dbReference type="ARBA" id="ARBA00007637"/>
    </source>
</evidence>
<dbReference type="InterPro" id="IPR001509">
    <property type="entry name" value="Epimerase_deHydtase"/>
</dbReference>
<dbReference type="PRINTS" id="PR01713">
    <property type="entry name" value="NUCEPIMERASE"/>
</dbReference>
<dbReference type="EMBL" id="VLKU01000006">
    <property type="protein sequence ID" value="TWI33768.1"/>
    <property type="molecule type" value="Genomic_DNA"/>
</dbReference>
<reference evidence="4 5" key="1">
    <citation type="journal article" date="2015" name="Stand. Genomic Sci.">
        <title>Genomic Encyclopedia of Bacterial and Archaeal Type Strains, Phase III: the genomes of soil and plant-associated and newly described type strains.</title>
        <authorList>
            <person name="Whitman W.B."/>
            <person name="Woyke T."/>
            <person name="Klenk H.P."/>
            <person name="Zhou Y."/>
            <person name="Lilburn T.G."/>
            <person name="Beck B.J."/>
            <person name="De Vos P."/>
            <person name="Vandamme P."/>
            <person name="Eisen J.A."/>
            <person name="Garrity G."/>
            <person name="Hugenholtz P."/>
            <person name="Kyrpides N.C."/>
        </authorList>
    </citation>
    <scope>NUCLEOTIDE SEQUENCE [LARGE SCALE GENOMIC DNA]</scope>
    <source>
        <strain evidence="4 5">CGMCC 1.5364</strain>
    </source>
</reference>
<dbReference type="Proteomes" id="UP000316225">
    <property type="component" value="Unassembled WGS sequence"/>
</dbReference>
<dbReference type="SUPFAM" id="SSF51735">
    <property type="entry name" value="NAD(P)-binding Rossmann-fold domains"/>
    <property type="match status" value="1"/>
</dbReference>
<dbReference type="OrthoDB" id="9801785at2"/>
<protein>
    <submittedName>
        <fullName evidence="4">UDP-glucose 4-epimerase</fullName>
    </submittedName>
</protein>
<dbReference type="Gene3D" id="3.40.50.720">
    <property type="entry name" value="NAD(P)-binding Rossmann-like Domain"/>
    <property type="match status" value="1"/>
</dbReference>
<evidence type="ECO:0000313" key="4">
    <source>
        <dbReference type="EMBL" id="TWI33768.1"/>
    </source>
</evidence>
<evidence type="ECO:0000256" key="1">
    <source>
        <dbReference type="ARBA" id="ARBA00005125"/>
    </source>
</evidence>
<dbReference type="Pfam" id="PF01370">
    <property type="entry name" value="Epimerase"/>
    <property type="match status" value="1"/>
</dbReference>
<keyword evidence="5" id="KW-1185">Reference proteome</keyword>
<comment type="caution">
    <text evidence="4">The sequence shown here is derived from an EMBL/GenBank/DDBJ whole genome shotgun (WGS) entry which is preliminary data.</text>
</comment>
<dbReference type="AlphaFoldDB" id="A0A562NNM7"/>
<dbReference type="InterPro" id="IPR036291">
    <property type="entry name" value="NAD(P)-bd_dom_sf"/>
</dbReference>
<feature type="domain" description="NAD-dependent epimerase/dehydratase" evidence="3">
    <location>
        <begin position="9"/>
        <end position="238"/>
    </location>
</feature>
<proteinExistence type="inferred from homology"/>
<dbReference type="RefSeq" id="WP_145397946.1">
    <property type="nucleotide sequence ID" value="NZ_VLKU01000006.1"/>
</dbReference>
<gene>
    <name evidence="4" type="ORF">IQ24_02132</name>
</gene>
<comment type="pathway">
    <text evidence="1">Bacterial outer membrane biogenesis; LPS O-antigen biosynthesis.</text>
</comment>
<sequence>MVTLKDKKVLVVGGAGFIGRHVVRQLLSDGAQVAVLDVTRLPDDLSRVDQVTGSITDTALFASTVSGCDTVVFLANSSLPGSANTDLSSEIHDHVQTTIKAAEISNAQGVKRFVFASSGGTVYGYSSDQPLAEDMPTAPINAYGVSKLSIEHYLRLLSRLRPMQTVSLRVSNPYGEGQLALRNQGFVAAAMQHAISGKTMPIWGDGSVERDFIHVSDVAAGFAAACAAGEVPPVVNIGSGQALSLLDLLKMIEPALGRPVPVQFEPGRAIDVARNVLDISRARQALGWSPRISMAEGLSRTARWWLDREAAGRSQ</sequence>
<dbReference type="PROSITE" id="PS00061">
    <property type="entry name" value="ADH_SHORT"/>
    <property type="match status" value="1"/>
</dbReference>
<evidence type="ECO:0000313" key="5">
    <source>
        <dbReference type="Proteomes" id="UP000316225"/>
    </source>
</evidence>
<name>A0A562NNM7_9RHOB</name>
<dbReference type="InterPro" id="IPR020904">
    <property type="entry name" value="Sc_DH/Rdtase_CS"/>
</dbReference>